<sequence>MTEYERPKAQALSSLKDKVVVLTGGASGICAALVKICHEAGAHVFFGDVVQKKGEEVEAELQSSSRRNHAQFIKTDVTSYSDNVNLFQVAYETFGRVDHAVSAAGIGDKGKLCDPNLTLETVRNMDDSIMTSLDVNLVGPMYFARIAAVYLREHKDRSAATAADKSLTLISSIAGITEAPGLTVYSTAKHGVIGLMRALRKPLNRADPFPIRTNAICPWMTETQMVKGIRDEWLKAGVPTNEPYDVAIIMAGKWKG</sequence>
<dbReference type="Gene3D" id="3.40.50.720">
    <property type="entry name" value="NAD(P)-binding Rossmann-like Domain"/>
    <property type="match status" value="1"/>
</dbReference>
<dbReference type="OrthoDB" id="37659at2759"/>
<comment type="caution">
    <text evidence="4">The sequence shown here is derived from an EMBL/GenBank/DDBJ whole genome shotgun (WGS) entry which is preliminary data.</text>
</comment>
<reference evidence="4" key="1">
    <citation type="journal article" date="2020" name="Stud. Mycol.">
        <title>101 Dothideomycetes genomes: a test case for predicting lifestyles and emergence of pathogens.</title>
        <authorList>
            <person name="Haridas S."/>
            <person name="Albert R."/>
            <person name="Binder M."/>
            <person name="Bloem J."/>
            <person name="Labutti K."/>
            <person name="Salamov A."/>
            <person name="Andreopoulos B."/>
            <person name="Baker S."/>
            <person name="Barry K."/>
            <person name="Bills G."/>
            <person name="Bluhm B."/>
            <person name="Cannon C."/>
            <person name="Castanera R."/>
            <person name="Culley D."/>
            <person name="Daum C."/>
            <person name="Ezra D."/>
            <person name="Gonzalez J."/>
            <person name="Henrissat B."/>
            <person name="Kuo A."/>
            <person name="Liang C."/>
            <person name="Lipzen A."/>
            <person name="Lutzoni F."/>
            <person name="Magnuson J."/>
            <person name="Mondo S."/>
            <person name="Nolan M."/>
            <person name="Ohm R."/>
            <person name="Pangilinan J."/>
            <person name="Park H.-J."/>
            <person name="Ramirez L."/>
            <person name="Alfaro M."/>
            <person name="Sun H."/>
            <person name="Tritt A."/>
            <person name="Yoshinaga Y."/>
            <person name="Zwiers L.-H."/>
            <person name="Turgeon B."/>
            <person name="Goodwin S."/>
            <person name="Spatafora J."/>
            <person name="Crous P."/>
            <person name="Grigoriev I."/>
        </authorList>
    </citation>
    <scope>NUCLEOTIDE SEQUENCE</scope>
    <source>
        <strain evidence="4">CBS 260.36</strain>
    </source>
</reference>
<evidence type="ECO:0000256" key="2">
    <source>
        <dbReference type="ARBA" id="ARBA00022857"/>
    </source>
</evidence>
<organism evidence="4 5">
    <name type="scientific">Myriangium duriaei CBS 260.36</name>
    <dbReference type="NCBI Taxonomy" id="1168546"/>
    <lineage>
        <taxon>Eukaryota</taxon>
        <taxon>Fungi</taxon>
        <taxon>Dikarya</taxon>
        <taxon>Ascomycota</taxon>
        <taxon>Pezizomycotina</taxon>
        <taxon>Dothideomycetes</taxon>
        <taxon>Dothideomycetidae</taxon>
        <taxon>Myriangiales</taxon>
        <taxon>Myriangiaceae</taxon>
        <taxon>Myriangium</taxon>
    </lineage>
</organism>
<evidence type="ECO:0000256" key="1">
    <source>
        <dbReference type="ARBA" id="ARBA00006484"/>
    </source>
</evidence>
<gene>
    <name evidence="4" type="ORF">K461DRAFT_2125</name>
</gene>
<dbReference type="SUPFAM" id="SSF51735">
    <property type="entry name" value="NAD(P)-binding Rossmann-fold domains"/>
    <property type="match status" value="1"/>
</dbReference>
<dbReference type="InterPro" id="IPR002347">
    <property type="entry name" value="SDR_fam"/>
</dbReference>
<keyword evidence="3" id="KW-0560">Oxidoreductase</keyword>
<protein>
    <submittedName>
        <fullName evidence="4">NAD(P)-binding protein</fullName>
    </submittedName>
</protein>
<dbReference type="EMBL" id="ML996081">
    <property type="protein sequence ID" value="KAF2156670.1"/>
    <property type="molecule type" value="Genomic_DNA"/>
</dbReference>
<name>A0A9P4JBN4_9PEZI</name>
<evidence type="ECO:0000313" key="5">
    <source>
        <dbReference type="Proteomes" id="UP000799439"/>
    </source>
</evidence>
<dbReference type="Pfam" id="PF00106">
    <property type="entry name" value="adh_short"/>
    <property type="match status" value="1"/>
</dbReference>
<keyword evidence="2" id="KW-0521">NADP</keyword>
<dbReference type="Proteomes" id="UP000799439">
    <property type="component" value="Unassembled WGS sequence"/>
</dbReference>
<evidence type="ECO:0000313" key="4">
    <source>
        <dbReference type="EMBL" id="KAF2156670.1"/>
    </source>
</evidence>
<dbReference type="PRINTS" id="PR00081">
    <property type="entry name" value="GDHRDH"/>
</dbReference>
<accession>A0A9P4JBN4</accession>
<keyword evidence="5" id="KW-1185">Reference proteome</keyword>
<evidence type="ECO:0000256" key="3">
    <source>
        <dbReference type="ARBA" id="ARBA00023002"/>
    </source>
</evidence>
<dbReference type="GO" id="GO:0016616">
    <property type="term" value="F:oxidoreductase activity, acting on the CH-OH group of donors, NAD or NADP as acceptor"/>
    <property type="evidence" value="ECO:0007669"/>
    <property type="project" value="TreeGrafter"/>
</dbReference>
<dbReference type="GO" id="GO:0005737">
    <property type="term" value="C:cytoplasm"/>
    <property type="evidence" value="ECO:0007669"/>
    <property type="project" value="TreeGrafter"/>
</dbReference>
<dbReference type="InterPro" id="IPR020904">
    <property type="entry name" value="Sc_DH/Rdtase_CS"/>
</dbReference>
<dbReference type="PROSITE" id="PS00061">
    <property type="entry name" value="ADH_SHORT"/>
    <property type="match status" value="1"/>
</dbReference>
<dbReference type="AlphaFoldDB" id="A0A9P4JBN4"/>
<comment type="similarity">
    <text evidence="1">Belongs to the short-chain dehydrogenases/reductases (SDR) family.</text>
</comment>
<dbReference type="PANTHER" id="PTHR44229:SF4">
    <property type="entry name" value="15-HYDROXYPROSTAGLANDIN DEHYDROGENASE [NAD(+)]"/>
    <property type="match status" value="1"/>
</dbReference>
<dbReference type="PANTHER" id="PTHR44229">
    <property type="entry name" value="15-HYDROXYPROSTAGLANDIN DEHYDROGENASE [NAD(+)]"/>
    <property type="match status" value="1"/>
</dbReference>
<proteinExistence type="inferred from homology"/>
<dbReference type="InterPro" id="IPR036291">
    <property type="entry name" value="NAD(P)-bd_dom_sf"/>
</dbReference>